<dbReference type="EMBL" id="RBXB01000001">
    <property type="protein sequence ID" value="RKT01549.1"/>
    <property type="molecule type" value="Genomic_DNA"/>
</dbReference>
<evidence type="ECO:0000313" key="1">
    <source>
        <dbReference type="EMBL" id="RKT01549.1"/>
    </source>
</evidence>
<reference evidence="1 2" key="1">
    <citation type="submission" date="2018-10" db="EMBL/GenBank/DDBJ databases">
        <title>Genomic Encyclopedia of Archaeal and Bacterial Type Strains, Phase II (KMG-II): from individual species to whole genera.</title>
        <authorList>
            <person name="Goeker M."/>
        </authorList>
    </citation>
    <scope>NUCLEOTIDE SEQUENCE [LARGE SCALE GENOMIC DNA]</scope>
    <source>
        <strain evidence="1 2">DSM 14219</strain>
    </source>
</reference>
<proteinExistence type="predicted"/>
<sequence length="64" mass="7249">MKNKNSKKKPFFASFLEKQLKDPEKVKGGTDVTIPERDSVTKPIYDVAQTMKYPSDGDEEVQSV</sequence>
<name>A0A495SML2_9FLAO</name>
<dbReference type="OrthoDB" id="678197at2"/>
<evidence type="ECO:0000313" key="2">
    <source>
        <dbReference type="Proteomes" id="UP000272428"/>
    </source>
</evidence>
<dbReference type="Pfam" id="PF12559">
    <property type="entry name" value="Inhibitor_I10"/>
    <property type="match status" value="1"/>
</dbReference>
<dbReference type="InterPro" id="IPR022217">
    <property type="entry name" value="Prot_inh_I10_marinostatin"/>
</dbReference>
<protein>
    <submittedName>
        <fullName evidence="1">Serine endopeptidase inhibitor I10-like protein</fullName>
    </submittedName>
</protein>
<organism evidence="1 2">
    <name type="scientific">Chryseobacterium defluvii</name>
    <dbReference type="NCBI Taxonomy" id="160396"/>
    <lineage>
        <taxon>Bacteria</taxon>
        <taxon>Pseudomonadati</taxon>
        <taxon>Bacteroidota</taxon>
        <taxon>Flavobacteriia</taxon>
        <taxon>Flavobacteriales</taxon>
        <taxon>Weeksellaceae</taxon>
        <taxon>Chryseobacterium group</taxon>
        <taxon>Chryseobacterium</taxon>
    </lineage>
</organism>
<comment type="caution">
    <text evidence="1">The sequence shown here is derived from an EMBL/GenBank/DDBJ whole genome shotgun (WGS) entry which is preliminary data.</text>
</comment>
<dbReference type="NCBIfam" id="NF033738">
    <property type="entry name" value="microvirid_RiPP"/>
    <property type="match status" value="1"/>
</dbReference>
<accession>A0A495SML2</accession>
<keyword evidence="2" id="KW-1185">Reference proteome</keyword>
<dbReference type="AlphaFoldDB" id="A0A495SML2"/>
<dbReference type="Proteomes" id="UP000272428">
    <property type="component" value="Unassembled WGS sequence"/>
</dbReference>
<dbReference type="RefSeq" id="WP_121460452.1">
    <property type="nucleotide sequence ID" value="NZ_RBXB01000001.1"/>
</dbReference>
<gene>
    <name evidence="1" type="ORF">BCF58_0772</name>
</gene>